<evidence type="ECO:0000256" key="3">
    <source>
        <dbReference type="ARBA" id="ARBA00023128"/>
    </source>
</evidence>
<feature type="domain" description="CAF17 C-terminal" evidence="4">
    <location>
        <begin position="278"/>
        <end position="362"/>
    </location>
</feature>
<evidence type="ECO:0000259" key="4">
    <source>
        <dbReference type="Pfam" id="PF25455"/>
    </source>
</evidence>
<keyword evidence="2" id="KW-0809">Transit peptide</keyword>
<proteinExistence type="predicted"/>
<dbReference type="InterPro" id="IPR057460">
    <property type="entry name" value="CAF17_C"/>
</dbReference>
<evidence type="ECO:0000256" key="2">
    <source>
        <dbReference type="ARBA" id="ARBA00022946"/>
    </source>
</evidence>
<name>A0A182J0H7_ANOAO</name>
<dbReference type="EnsemblMetazoa" id="AATE009015-RA">
    <property type="protein sequence ID" value="AATE009015-PA.1"/>
    <property type="gene ID" value="AATE009015"/>
</dbReference>
<dbReference type="SUPFAM" id="SSF103025">
    <property type="entry name" value="Folate-binding domain"/>
    <property type="match status" value="1"/>
</dbReference>
<dbReference type="InterPro" id="IPR017703">
    <property type="entry name" value="YgfZ/GCV_T_CS"/>
</dbReference>
<keyword evidence="3" id="KW-0496">Mitochondrion</keyword>
<organism evidence="5">
    <name type="scientific">Anopheles atroparvus</name>
    <name type="common">European mosquito</name>
    <dbReference type="NCBI Taxonomy" id="41427"/>
    <lineage>
        <taxon>Eukaryota</taxon>
        <taxon>Metazoa</taxon>
        <taxon>Ecdysozoa</taxon>
        <taxon>Arthropoda</taxon>
        <taxon>Hexapoda</taxon>
        <taxon>Insecta</taxon>
        <taxon>Pterygota</taxon>
        <taxon>Neoptera</taxon>
        <taxon>Endopterygota</taxon>
        <taxon>Diptera</taxon>
        <taxon>Nematocera</taxon>
        <taxon>Culicoidea</taxon>
        <taxon>Culicidae</taxon>
        <taxon>Anophelinae</taxon>
        <taxon>Anopheles</taxon>
    </lineage>
</organism>
<dbReference type="Pfam" id="PF25455">
    <property type="entry name" value="Beta-barrel_CAF17_C"/>
    <property type="match status" value="1"/>
</dbReference>
<comment type="subcellular location">
    <subcellularLocation>
        <location evidence="1">Mitochondrion</location>
    </subcellularLocation>
</comment>
<dbReference type="STRING" id="41427.A0A182J0H7"/>
<dbReference type="AlphaFoldDB" id="A0A182J0H7"/>
<dbReference type="VEuPathDB" id="VectorBase:AATE009015"/>
<evidence type="ECO:0000256" key="1">
    <source>
        <dbReference type="ARBA" id="ARBA00004173"/>
    </source>
</evidence>
<accession>A0A182J0H7</accession>
<protein>
    <submittedName>
        <fullName evidence="5">GCV_T domain-containing protein</fullName>
    </submittedName>
</protein>
<dbReference type="PANTHER" id="PTHR22602:SF0">
    <property type="entry name" value="TRANSFERASE CAF17, MITOCHONDRIAL-RELATED"/>
    <property type="match status" value="1"/>
</dbReference>
<dbReference type="NCBIfam" id="TIGR03317">
    <property type="entry name" value="ygfZ_signature"/>
    <property type="match status" value="1"/>
</dbReference>
<dbReference type="GO" id="GO:0005759">
    <property type="term" value="C:mitochondrial matrix"/>
    <property type="evidence" value="ECO:0007669"/>
    <property type="project" value="TreeGrafter"/>
</dbReference>
<reference evidence="5" key="1">
    <citation type="submission" date="2022-08" db="UniProtKB">
        <authorList>
            <consortium name="EnsemblMetazoa"/>
        </authorList>
    </citation>
    <scope>IDENTIFICATION</scope>
    <source>
        <strain evidence="5">EBRO</strain>
    </source>
</reference>
<evidence type="ECO:0000313" key="5">
    <source>
        <dbReference type="EnsemblMetazoa" id="AATE009015-PA.1"/>
    </source>
</evidence>
<dbReference type="InterPro" id="IPR045179">
    <property type="entry name" value="YgfZ/GcvT"/>
</dbReference>
<dbReference type="GO" id="GO:0016226">
    <property type="term" value="P:iron-sulfur cluster assembly"/>
    <property type="evidence" value="ECO:0007669"/>
    <property type="project" value="TreeGrafter"/>
</dbReference>
<dbReference type="Gene3D" id="3.30.1360.120">
    <property type="entry name" value="Probable tRNA modification gtpase trme, domain 1"/>
    <property type="match status" value="1"/>
</dbReference>
<dbReference type="InterPro" id="IPR027266">
    <property type="entry name" value="TrmE/GcvT-like"/>
</dbReference>
<sequence>MLLRRSIVGTFARSTAQPLRGGLLHTSGTSVRQQSGLPAKSFTVQPLVDRAFIRVHGADSDSFLQGLMTNDMRHFAHCDAIYAMFLKANGRVFCDALIYKQASKELPDDYLLECDSSVAPRLEKHLRMYRLKKKVQVMADESFRLWVAFRNGAEDEEGPSSEETTVDGGGQLQMFKDPRLARLGCRVVSSASDQAADTMEQLHKMFPRATMVPTESGSLPYTSFRYSLGVGEGAENLPDGKCFPLECNCDYLHGVSFHKGCYIGQELTARTYHTGVIRKRLMPLEFDASPTLTNVPPEALRDAEIKNQDGAVVGKLRGLAGNFGLALLRIEKVPPGGELSLNVAGVSDPILCRTRKPFWWPKETNARH</sequence>
<dbReference type="PANTHER" id="PTHR22602">
    <property type="entry name" value="TRANSFERASE CAF17, MITOCHONDRIAL-RELATED"/>
    <property type="match status" value="1"/>
</dbReference>